<evidence type="ECO:0000313" key="2">
    <source>
        <dbReference type="EMBL" id="MBM6754890.1"/>
    </source>
</evidence>
<dbReference type="PANTHER" id="PTHR33055:SF3">
    <property type="entry name" value="PUTATIVE TRANSPOSASE FOR IS117-RELATED"/>
    <property type="match status" value="1"/>
</dbReference>
<feature type="domain" description="Transposase IS116/IS110/IS902 C-terminal" evidence="1">
    <location>
        <begin position="70"/>
        <end position="140"/>
    </location>
</feature>
<comment type="caution">
    <text evidence="2">The sequence shown here is derived from an EMBL/GenBank/DDBJ whole genome shotgun (WGS) entry which is preliminary data.</text>
</comment>
<reference evidence="2 3" key="1">
    <citation type="journal article" date="2021" name="Sci. Rep.">
        <title>The distribution of antibiotic resistance genes in chicken gut microbiota commensals.</title>
        <authorList>
            <person name="Juricova H."/>
            <person name="Matiasovicova J."/>
            <person name="Kubasova T."/>
            <person name="Cejkova D."/>
            <person name="Rychlik I."/>
        </authorList>
    </citation>
    <scope>NUCLEOTIDE SEQUENCE [LARGE SCALE GENOMIC DNA]</scope>
    <source>
        <strain evidence="2 3">An810</strain>
    </source>
</reference>
<dbReference type="InterPro" id="IPR003346">
    <property type="entry name" value="Transposase_20"/>
</dbReference>
<feature type="non-terminal residue" evidence="2">
    <location>
        <position position="142"/>
    </location>
</feature>
<gene>
    <name evidence="2" type="ORF">H5993_09205</name>
</gene>
<evidence type="ECO:0000259" key="1">
    <source>
        <dbReference type="Pfam" id="PF02371"/>
    </source>
</evidence>
<proteinExistence type="predicted"/>
<feature type="non-terminal residue" evidence="2">
    <location>
        <position position="1"/>
    </location>
</feature>
<accession>A0ABS2ERN8</accession>
<sequence length="142" mass="16127">TDKKLSQVKGFKYADKLLALAKDSYSEAVQVDEVRYFCRQLIELTIQKEKLIKEMVDLAQQESAFESYVSMPGIGAQTAAQLMAELGDITRFDNANQLNAYIGIDLRRHKSGEEARKDHINKRGNPIARKLVYFAVGNMIRQ</sequence>
<organism evidence="2 3">
    <name type="scientific">Limosilactobacillus alvi</name>
    <dbReference type="NCBI Taxonomy" id="990412"/>
    <lineage>
        <taxon>Bacteria</taxon>
        <taxon>Bacillati</taxon>
        <taxon>Bacillota</taxon>
        <taxon>Bacilli</taxon>
        <taxon>Lactobacillales</taxon>
        <taxon>Lactobacillaceae</taxon>
        <taxon>Limosilactobacillus</taxon>
    </lineage>
</organism>
<evidence type="ECO:0000313" key="3">
    <source>
        <dbReference type="Proteomes" id="UP000776629"/>
    </source>
</evidence>
<name>A0ABS2ERN8_9LACO</name>
<dbReference type="Pfam" id="PF02371">
    <property type="entry name" value="Transposase_20"/>
    <property type="match status" value="1"/>
</dbReference>
<dbReference type="PANTHER" id="PTHR33055">
    <property type="entry name" value="TRANSPOSASE FOR INSERTION SEQUENCE ELEMENT IS1111A"/>
    <property type="match status" value="1"/>
</dbReference>
<keyword evidence="3" id="KW-1185">Reference proteome</keyword>
<protein>
    <submittedName>
        <fullName evidence="2">IS110 family transposase</fullName>
    </submittedName>
</protein>
<dbReference type="Proteomes" id="UP000776629">
    <property type="component" value="Unassembled WGS sequence"/>
</dbReference>
<dbReference type="InterPro" id="IPR047650">
    <property type="entry name" value="Transpos_IS110"/>
</dbReference>
<dbReference type="EMBL" id="JACJJQ010000090">
    <property type="protein sequence ID" value="MBM6754890.1"/>
    <property type="molecule type" value="Genomic_DNA"/>
</dbReference>